<dbReference type="Proteomes" id="UP000681720">
    <property type="component" value="Unassembled WGS sequence"/>
</dbReference>
<dbReference type="Proteomes" id="UP000681967">
    <property type="component" value="Unassembled WGS sequence"/>
</dbReference>
<feature type="binding site" evidence="1">
    <location>
        <position position="101"/>
    </location>
    <ligand>
        <name>Mg(2+)</name>
        <dbReference type="ChEBI" id="CHEBI:18420"/>
        <label>1</label>
    </ligand>
</feature>
<dbReference type="InterPro" id="IPR036705">
    <property type="entry name" value="Ribosyl_crysJ1_sf"/>
</dbReference>
<dbReference type="Proteomes" id="UP000676336">
    <property type="component" value="Unassembled WGS sequence"/>
</dbReference>
<organism evidence="2 5">
    <name type="scientific">Rotaria magnacalcarata</name>
    <dbReference type="NCBI Taxonomy" id="392030"/>
    <lineage>
        <taxon>Eukaryota</taxon>
        <taxon>Metazoa</taxon>
        <taxon>Spiralia</taxon>
        <taxon>Gnathifera</taxon>
        <taxon>Rotifera</taxon>
        <taxon>Eurotatoria</taxon>
        <taxon>Bdelloidea</taxon>
        <taxon>Philodinida</taxon>
        <taxon>Philodinidae</taxon>
        <taxon>Rotaria</taxon>
    </lineage>
</organism>
<dbReference type="PANTHER" id="PTHR16222:SF12">
    <property type="entry name" value="ADP-RIBOSYLGLYCOHYDROLASE-RELATED"/>
    <property type="match status" value="1"/>
</dbReference>
<evidence type="ECO:0008006" key="6">
    <source>
        <dbReference type="Google" id="ProtNLM"/>
    </source>
</evidence>
<feature type="binding site" evidence="1">
    <location>
        <position position="103"/>
    </location>
    <ligand>
        <name>Mg(2+)</name>
        <dbReference type="ChEBI" id="CHEBI:18420"/>
        <label>1</label>
    </ligand>
</feature>
<proteinExistence type="predicted"/>
<dbReference type="GO" id="GO:0046872">
    <property type="term" value="F:metal ion binding"/>
    <property type="evidence" value="ECO:0007669"/>
    <property type="project" value="UniProtKB-KW"/>
</dbReference>
<evidence type="ECO:0000256" key="1">
    <source>
        <dbReference type="PIRSR" id="PIRSR605502-1"/>
    </source>
</evidence>
<keyword evidence="1" id="KW-0460">Magnesium</keyword>
<evidence type="ECO:0000313" key="2">
    <source>
        <dbReference type="EMBL" id="CAF5143481.1"/>
    </source>
</evidence>
<comment type="caution">
    <text evidence="2">The sequence shown here is derived from an EMBL/GenBank/DDBJ whole genome shotgun (WGS) entry which is preliminary data.</text>
</comment>
<keyword evidence="1" id="KW-0479">Metal-binding</keyword>
<dbReference type="InterPro" id="IPR050792">
    <property type="entry name" value="ADP-ribosylglycohydrolase"/>
</dbReference>
<dbReference type="EMBL" id="CAJOBI010342263">
    <property type="protein sequence ID" value="CAF5214603.1"/>
    <property type="molecule type" value="Genomic_DNA"/>
</dbReference>
<dbReference type="AlphaFoldDB" id="A0A8S3FXD8"/>
<evidence type="ECO:0000313" key="5">
    <source>
        <dbReference type="Proteomes" id="UP000681967"/>
    </source>
</evidence>
<evidence type="ECO:0000313" key="3">
    <source>
        <dbReference type="EMBL" id="CAF5214603.1"/>
    </source>
</evidence>
<dbReference type="Pfam" id="PF03747">
    <property type="entry name" value="ADP_ribosyl_GH"/>
    <property type="match status" value="1"/>
</dbReference>
<sequence length="148" mass="16519">MAKSSSAGNKPKNQENGFLPIIEELLDKKQPYEDFNRFNGFKLDIHDDDKVKKIQGSLIGLAIGDALGASVEFRPHSYLQENKVTDMQEGGTWGLKAGQWTDDTSMALCLAASLIVKGCSDSYDQFERYKRWFKDGYMSSTGTCFDIG</sequence>
<name>A0A8S3FXD8_9BILA</name>
<dbReference type="PANTHER" id="PTHR16222">
    <property type="entry name" value="ADP-RIBOSYLGLYCOHYDROLASE"/>
    <property type="match status" value="1"/>
</dbReference>
<gene>
    <name evidence="2" type="ORF">BYL167_LOCUS70674</name>
    <name evidence="4" type="ORF">GIL414_LOCUS81196</name>
    <name evidence="3" type="ORF">SMN809_LOCUS79343</name>
</gene>
<dbReference type="Gene3D" id="1.10.4080.10">
    <property type="entry name" value="ADP-ribosylation/Crystallin J1"/>
    <property type="match status" value="1"/>
</dbReference>
<dbReference type="InterPro" id="IPR005502">
    <property type="entry name" value="Ribosyl_crysJ1"/>
</dbReference>
<dbReference type="EMBL" id="CAJOBJ010356757">
    <property type="protein sequence ID" value="CAF5215095.1"/>
    <property type="molecule type" value="Genomic_DNA"/>
</dbReference>
<evidence type="ECO:0000313" key="4">
    <source>
        <dbReference type="EMBL" id="CAF5215095.1"/>
    </source>
</evidence>
<reference evidence="2" key="1">
    <citation type="submission" date="2021-02" db="EMBL/GenBank/DDBJ databases">
        <authorList>
            <person name="Nowell W R."/>
        </authorList>
    </citation>
    <scope>NUCLEOTIDE SEQUENCE</scope>
</reference>
<comment type="cofactor">
    <cofactor evidence="1">
        <name>Mg(2+)</name>
        <dbReference type="ChEBI" id="CHEBI:18420"/>
    </cofactor>
    <text evidence="1">Binds 2 magnesium ions per subunit.</text>
</comment>
<dbReference type="EMBL" id="CAJOBH010253346">
    <property type="protein sequence ID" value="CAF5143481.1"/>
    <property type="molecule type" value="Genomic_DNA"/>
</dbReference>
<feature type="non-terminal residue" evidence="2">
    <location>
        <position position="148"/>
    </location>
</feature>
<protein>
    <recommendedName>
        <fullName evidence="6">ADP-ribosylglycohydrolase</fullName>
    </recommendedName>
</protein>
<dbReference type="SUPFAM" id="SSF101478">
    <property type="entry name" value="ADP-ribosylglycohydrolase"/>
    <property type="match status" value="1"/>
</dbReference>
<feature type="binding site" evidence="1">
    <location>
        <position position="102"/>
    </location>
    <ligand>
        <name>Mg(2+)</name>
        <dbReference type="ChEBI" id="CHEBI:18420"/>
        <label>1</label>
    </ligand>
</feature>
<accession>A0A8S3FXD8</accession>